<feature type="domain" description="Peptidase M16 C-terminal" evidence="8">
    <location>
        <begin position="207"/>
        <end position="387"/>
    </location>
</feature>
<name>A0A2V4A3V8_9BACT</name>
<dbReference type="Proteomes" id="UP000248079">
    <property type="component" value="Unassembled WGS sequence"/>
</dbReference>
<evidence type="ECO:0000259" key="8">
    <source>
        <dbReference type="Pfam" id="PF05193"/>
    </source>
</evidence>
<comment type="caution">
    <text evidence="9">The sequence shown here is derived from an EMBL/GenBank/DDBJ whole genome shotgun (WGS) entry which is preliminary data.</text>
</comment>
<dbReference type="SUPFAM" id="SSF63411">
    <property type="entry name" value="LuxS/MPP-like metallohydrolase"/>
    <property type="match status" value="4"/>
</dbReference>
<evidence type="ECO:0000256" key="6">
    <source>
        <dbReference type="SAM" id="SignalP"/>
    </source>
</evidence>
<dbReference type="PANTHER" id="PTHR43690:SF34">
    <property type="entry name" value="ZINC PROTEASE PQQL-LIKE"/>
    <property type="match status" value="1"/>
</dbReference>
<reference evidence="9 10" key="1">
    <citation type="submission" date="2018-05" db="EMBL/GenBank/DDBJ databases">
        <title>Marinifilum breve JC075T sp. nov., a marine bacterium isolated from Yongle Blue Hole in the South China Sea.</title>
        <authorList>
            <person name="Fu T."/>
        </authorList>
    </citation>
    <scope>NUCLEOTIDE SEQUENCE [LARGE SCALE GENOMIC DNA]</scope>
    <source>
        <strain evidence="9 10">JC075</strain>
    </source>
</reference>
<dbReference type="Pfam" id="PF00675">
    <property type="entry name" value="Peptidase_M16"/>
    <property type="match status" value="1"/>
</dbReference>
<feature type="domain" description="Peptidase M16 C-terminal" evidence="8">
    <location>
        <begin position="695"/>
        <end position="863"/>
    </location>
</feature>
<dbReference type="InterPro" id="IPR011249">
    <property type="entry name" value="Metalloenz_LuxS/M16"/>
</dbReference>
<proteinExistence type="inferred from homology"/>
<feature type="signal peptide" evidence="6">
    <location>
        <begin position="1"/>
        <end position="22"/>
    </location>
</feature>
<dbReference type="GO" id="GO:0046872">
    <property type="term" value="F:metal ion binding"/>
    <property type="evidence" value="ECO:0007669"/>
    <property type="project" value="InterPro"/>
</dbReference>
<evidence type="ECO:0000256" key="5">
    <source>
        <dbReference type="ARBA" id="ARBA00023049"/>
    </source>
</evidence>
<keyword evidence="4" id="KW-0862">Zinc</keyword>
<dbReference type="RefSeq" id="WP_110359353.1">
    <property type="nucleotide sequence ID" value="NZ_QFLI01000001.1"/>
</dbReference>
<dbReference type="OrthoDB" id="9811314at2"/>
<dbReference type="EMBL" id="QFLI01000001">
    <property type="protein sequence ID" value="PXY03198.1"/>
    <property type="molecule type" value="Genomic_DNA"/>
</dbReference>
<dbReference type="GO" id="GO:0006508">
    <property type="term" value="P:proteolysis"/>
    <property type="evidence" value="ECO:0007669"/>
    <property type="project" value="UniProtKB-KW"/>
</dbReference>
<feature type="chain" id="PRO_5016081601" evidence="6">
    <location>
        <begin position="23"/>
        <end position="933"/>
    </location>
</feature>
<keyword evidence="2" id="KW-0645">Protease</keyword>
<protein>
    <submittedName>
        <fullName evidence="9">Insulinase family protein</fullName>
    </submittedName>
</protein>
<evidence type="ECO:0000313" key="10">
    <source>
        <dbReference type="Proteomes" id="UP000248079"/>
    </source>
</evidence>
<dbReference type="InterPro" id="IPR011765">
    <property type="entry name" value="Pept_M16_N"/>
</dbReference>
<accession>A0A2V4A3V8</accession>
<dbReference type="PANTHER" id="PTHR43690">
    <property type="entry name" value="NARDILYSIN"/>
    <property type="match status" value="1"/>
</dbReference>
<dbReference type="Gene3D" id="3.30.830.10">
    <property type="entry name" value="Metalloenzyme, LuxS/M16 peptidase-like"/>
    <property type="match status" value="4"/>
</dbReference>
<dbReference type="InterPro" id="IPR007863">
    <property type="entry name" value="Peptidase_M16_C"/>
</dbReference>
<keyword evidence="3" id="KW-0378">Hydrolase</keyword>
<keyword evidence="6" id="KW-0732">Signal</keyword>
<organism evidence="9 10">
    <name type="scientific">Marinifilum breve</name>
    <dbReference type="NCBI Taxonomy" id="2184082"/>
    <lineage>
        <taxon>Bacteria</taxon>
        <taxon>Pseudomonadati</taxon>
        <taxon>Bacteroidota</taxon>
        <taxon>Bacteroidia</taxon>
        <taxon>Marinilabiliales</taxon>
        <taxon>Marinifilaceae</taxon>
    </lineage>
</organism>
<dbReference type="GO" id="GO:0008237">
    <property type="term" value="F:metallopeptidase activity"/>
    <property type="evidence" value="ECO:0007669"/>
    <property type="project" value="UniProtKB-KW"/>
</dbReference>
<dbReference type="Pfam" id="PF05193">
    <property type="entry name" value="Peptidase_M16_C"/>
    <property type="match status" value="2"/>
</dbReference>
<evidence type="ECO:0000256" key="3">
    <source>
        <dbReference type="ARBA" id="ARBA00022801"/>
    </source>
</evidence>
<keyword evidence="5" id="KW-0482">Metalloprotease</keyword>
<dbReference type="AlphaFoldDB" id="A0A2V4A3V8"/>
<evidence type="ECO:0000259" key="7">
    <source>
        <dbReference type="Pfam" id="PF00675"/>
    </source>
</evidence>
<comment type="similarity">
    <text evidence="1">Belongs to the peptidase M16 family.</text>
</comment>
<evidence type="ECO:0000256" key="1">
    <source>
        <dbReference type="ARBA" id="ARBA00007261"/>
    </source>
</evidence>
<feature type="domain" description="Peptidase M16 N-terminal" evidence="7">
    <location>
        <begin position="47"/>
        <end position="168"/>
    </location>
</feature>
<evidence type="ECO:0000256" key="2">
    <source>
        <dbReference type="ARBA" id="ARBA00022670"/>
    </source>
</evidence>
<sequence length="933" mass="106696">MKKFLSLLVMSVILFSGNFSQAQNTTTIPLNPSVKHGKLSNGMTYYVMHNEEPKDRASLYFVQNVGAILEEDAQNGLAHFLEHMAFNGLKNFPGKNMLNYLEKNGIKFGRDINAYTAQDETVYNISNLPTGNDNLMDSALLVLHDWSGGLLLEADEIESERGVIHEEWRTRRNARFRINSQTSPVMYNHSQYAKRDVIGDLNVIDNFEHKQLRDYYHKWYRPDNQAVVVVGDFDVEKIEAKVKALFSKIPMPKNAAERVYYQVEDSKEPQYVLAKDKEAKSVSINWIFRKPAYTTRDENYMRESLVQGMFNTMLNNRLKELMQNPECPAVGMQVGNFGMCRTKEANYIGISPKENKEIEAFETFMTEFARVQRFGFTESELERVKTSFLRSYESYLQGKDKISNEDWAKTFQKHYLSANPAPSVEWEVEFGQKTIPSITLMEVNSMLKNYGNVNNSVFALSGPDKEEIKYPTKEELFASLKKVMTSNIEAYADETGDAPLVADELTDKKFVSESVVKGTDAKLYTLENGAKVVVLPTDYSKDEILFNAYSFGGSSLLEREDLESGDVATMLAQISGVGEFNAIQLRKKLTGKIASVSPSLGSYTEAFSGSASPKDFETMLQLLYQYFEHPRFDENVFQAQMGAIKNNLQNAKADNGKALKDTIGQMLANHHERALMFNDEFVSNIDFAKAKKIYLDRFKDASDFTFLFVGNIDEEKHLPLIRKYIGSISSESRKEKWVDRKVRMAEGKSQNIFEREMQVPKSTVYLSLNNEMDYNLETRMYARVVAELLSKRYMETIREQEGGTYGVSVRPSISKRPYENVGISINFDCAPEKQERLRGLVYQEIDAIVKTINETDLEEIKKNYIKNRAEAEKENSFWLSVIQGSLMNNEPITNTEDYNNLVKSISPKKVKEFAKKLFKKYDSVEVVMNPKKS</sequence>
<dbReference type="InterPro" id="IPR050626">
    <property type="entry name" value="Peptidase_M16"/>
</dbReference>
<keyword evidence="10" id="KW-1185">Reference proteome</keyword>
<evidence type="ECO:0000313" key="9">
    <source>
        <dbReference type="EMBL" id="PXY03198.1"/>
    </source>
</evidence>
<evidence type="ECO:0000256" key="4">
    <source>
        <dbReference type="ARBA" id="ARBA00022833"/>
    </source>
</evidence>
<gene>
    <name evidence="9" type="ORF">DF185_03700</name>
</gene>